<name>A0A3M0G9F3_9FLAO</name>
<evidence type="ECO:0000313" key="4">
    <source>
        <dbReference type="Proteomes" id="UP000281985"/>
    </source>
</evidence>
<dbReference type="PANTHER" id="PTHR24183:SF1">
    <property type="entry name" value="FIBRONECTIN TYPE 3 AND ANKYRIN REPEAT DOMAINS PROTEIN 1"/>
    <property type="match status" value="1"/>
</dbReference>
<dbReference type="Pfam" id="PF00023">
    <property type="entry name" value="Ank"/>
    <property type="match status" value="1"/>
</dbReference>
<dbReference type="PROSITE" id="PS50088">
    <property type="entry name" value="ANK_REPEAT"/>
    <property type="match status" value="3"/>
</dbReference>
<dbReference type="PRINTS" id="PR01415">
    <property type="entry name" value="ANKYRIN"/>
</dbReference>
<keyword evidence="1" id="KW-0040">ANK repeat</keyword>
<dbReference type="EMBL" id="REFV01000004">
    <property type="protein sequence ID" value="RMB61048.1"/>
    <property type="molecule type" value="Genomic_DNA"/>
</dbReference>
<dbReference type="Gene3D" id="1.25.40.20">
    <property type="entry name" value="Ankyrin repeat-containing domain"/>
    <property type="match status" value="2"/>
</dbReference>
<proteinExistence type="predicted"/>
<dbReference type="Pfam" id="PF12796">
    <property type="entry name" value="Ank_2"/>
    <property type="match status" value="1"/>
</dbReference>
<dbReference type="InterPro" id="IPR002110">
    <property type="entry name" value="Ankyrin_rpt"/>
</dbReference>
<dbReference type="AlphaFoldDB" id="A0A3M0G9F3"/>
<organism evidence="3 4">
    <name type="scientific">Dokdonia sinensis</name>
    <dbReference type="NCBI Taxonomy" id="2479847"/>
    <lineage>
        <taxon>Bacteria</taxon>
        <taxon>Pseudomonadati</taxon>
        <taxon>Bacteroidota</taxon>
        <taxon>Flavobacteriia</taxon>
        <taxon>Flavobacteriales</taxon>
        <taxon>Flavobacteriaceae</taxon>
        <taxon>Dokdonia</taxon>
    </lineage>
</organism>
<evidence type="ECO:0000256" key="2">
    <source>
        <dbReference type="SAM" id="SignalP"/>
    </source>
</evidence>
<comment type="caution">
    <text evidence="3">The sequence shown here is derived from an EMBL/GenBank/DDBJ whole genome shotgun (WGS) entry which is preliminary data.</text>
</comment>
<feature type="repeat" description="ANK" evidence="1">
    <location>
        <begin position="120"/>
        <end position="152"/>
    </location>
</feature>
<dbReference type="InterPro" id="IPR036770">
    <property type="entry name" value="Ankyrin_rpt-contain_sf"/>
</dbReference>
<evidence type="ECO:0000256" key="1">
    <source>
        <dbReference type="PROSITE-ProRule" id="PRU00023"/>
    </source>
</evidence>
<feature type="repeat" description="ANK" evidence="1">
    <location>
        <begin position="55"/>
        <end position="87"/>
    </location>
</feature>
<dbReference type="PROSITE" id="PS50297">
    <property type="entry name" value="ANK_REP_REGION"/>
    <property type="match status" value="3"/>
</dbReference>
<dbReference type="OrthoDB" id="5657095at2"/>
<protein>
    <submittedName>
        <fullName evidence="3">Ankyrin repeat domain-containing protein</fullName>
    </submittedName>
</protein>
<accession>A0A3M0G9F3</accession>
<dbReference type="SUPFAM" id="SSF48403">
    <property type="entry name" value="Ankyrin repeat"/>
    <property type="match status" value="1"/>
</dbReference>
<reference evidence="3 4" key="1">
    <citation type="submission" date="2018-10" db="EMBL/GenBank/DDBJ databases">
        <title>Dokdonia luteus sp. nov., isolated from sea water.</title>
        <authorList>
            <person name="Zhou L.Y."/>
            <person name="Du Z.J."/>
        </authorList>
    </citation>
    <scope>NUCLEOTIDE SEQUENCE [LARGE SCALE GENOMIC DNA]</scope>
    <source>
        <strain evidence="3 4">SH27</strain>
    </source>
</reference>
<evidence type="ECO:0000313" key="3">
    <source>
        <dbReference type="EMBL" id="RMB61048.1"/>
    </source>
</evidence>
<feature type="chain" id="PRO_5017927544" evidence="2">
    <location>
        <begin position="24"/>
        <end position="177"/>
    </location>
</feature>
<dbReference type="Proteomes" id="UP000281985">
    <property type="component" value="Unassembled WGS sequence"/>
</dbReference>
<dbReference type="RefSeq" id="WP_121916782.1">
    <property type="nucleotide sequence ID" value="NZ_REFV01000004.1"/>
</dbReference>
<keyword evidence="2" id="KW-0732">Signal</keyword>
<feature type="signal peptide" evidence="2">
    <location>
        <begin position="1"/>
        <end position="23"/>
    </location>
</feature>
<sequence>MKSAKVSFFIIFLLGLFLQKALAQDVFDIARNGTSDELVTLLAKHPDTLNTKNAEGYSPLILAAYHANFEVAKELLKNGASINEESNYGSAIMAATVKGAIKIVQLLLEYGADPNVTDANGTTALLYATMFQQNEIATLLLNYKADTSLKDNRGNTALDYAILMKNETLTNLLKKHL</sequence>
<gene>
    <name evidence="3" type="ORF">EAX61_06110</name>
</gene>
<feature type="repeat" description="ANK" evidence="1">
    <location>
        <begin position="87"/>
        <end position="119"/>
    </location>
</feature>
<dbReference type="PANTHER" id="PTHR24183">
    <property type="entry name" value="FIBRONECTIN TYPE 3 AND ANKYRIN REPEAT DOMAINS PROTEIN 1"/>
    <property type="match status" value="1"/>
</dbReference>
<keyword evidence="4" id="KW-1185">Reference proteome</keyword>
<dbReference type="SMART" id="SM00248">
    <property type="entry name" value="ANK"/>
    <property type="match status" value="3"/>
</dbReference>